<accession>A0A1F5Y0P7</accession>
<gene>
    <name evidence="2" type="ORF">A3G54_04310</name>
</gene>
<organism evidence="2 3">
    <name type="scientific">Candidatus Giovannonibacteria bacterium RIFCSPLOWO2_12_FULL_44_15</name>
    <dbReference type="NCBI Taxonomy" id="1798364"/>
    <lineage>
        <taxon>Bacteria</taxon>
        <taxon>Candidatus Giovannoniibacteriota</taxon>
    </lineage>
</organism>
<dbReference type="InterPro" id="IPR013216">
    <property type="entry name" value="Methyltransf_11"/>
</dbReference>
<dbReference type="EMBL" id="MFIQ01000006">
    <property type="protein sequence ID" value="OGF93745.1"/>
    <property type="molecule type" value="Genomic_DNA"/>
</dbReference>
<comment type="caution">
    <text evidence="2">The sequence shown here is derived from an EMBL/GenBank/DDBJ whole genome shotgun (WGS) entry which is preliminary data.</text>
</comment>
<dbReference type="Gene3D" id="3.40.50.150">
    <property type="entry name" value="Vaccinia Virus protein VP39"/>
    <property type="match status" value="1"/>
</dbReference>
<dbReference type="Pfam" id="PF08241">
    <property type="entry name" value="Methyltransf_11"/>
    <property type="match status" value="1"/>
</dbReference>
<name>A0A1F5Y0P7_9BACT</name>
<reference evidence="2 3" key="1">
    <citation type="journal article" date="2016" name="Nat. Commun.">
        <title>Thousands of microbial genomes shed light on interconnected biogeochemical processes in an aquifer system.</title>
        <authorList>
            <person name="Anantharaman K."/>
            <person name="Brown C.T."/>
            <person name="Hug L.A."/>
            <person name="Sharon I."/>
            <person name="Castelle C.J."/>
            <person name="Probst A.J."/>
            <person name="Thomas B.C."/>
            <person name="Singh A."/>
            <person name="Wilkins M.J."/>
            <person name="Karaoz U."/>
            <person name="Brodie E.L."/>
            <person name="Williams K.H."/>
            <person name="Hubbard S.S."/>
            <person name="Banfield J.F."/>
        </authorList>
    </citation>
    <scope>NUCLEOTIDE SEQUENCE [LARGE SCALE GENOMIC DNA]</scope>
</reference>
<protein>
    <recommendedName>
        <fullName evidence="1">Methyltransferase type 11 domain-containing protein</fullName>
    </recommendedName>
</protein>
<dbReference type="GO" id="GO:0008757">
    <property type="term" value="F:S-adenosylmethionine-dependent methyltransferase activity"/>
    <property type="evidence" value="ECO:0007669"/>
    <property type="project" value="InterPro"/>
</dbReference>
<dbReference type="SUPFAM" id="SSF53335">
    <property type="entry name" value="S-adenosyl-L-methionine-dependent methyltransferases"/>
    <property type="match status" value="1"/>
</dbReference>
<evidence type="ECO:0000313" key="3">
    <source>
        <dbReference type="Proteomes" id="UP000178894"/>
    </source>
</evidence>
<dbReference type="AlphaFoldDB" id="A0A1F5Y0P7"/>
<dbReference type="InterPro" id="IPR029063">
    <property type="entry name" value="SAM-dependent_MTases_sf"/>
</dbReference>
<proteinExistence type="predicted"/>
<feature type="domain" description="Methyltransferase type 11" evidence="1">
    <location>
        <begin position="68"/>
        <end position="140"/>
    </location>
</feature>
<sequence length="201" mass="23699">MRGKILKAFLNPALAYYSLRNKIRKELFLKKIERSGEVYLSYKDELYPEYLFKKKGSAQIHKRALLYCRGRGIDIGAGAWPLSGAKAIENITEENAYKLDRFPDNSLDFVFSSHCLEHLERWREALSLWNLKLKKGGALFLYLPHESMKLWKPREIFGMGHVWSPTWQTLIPFLEKKGMKIKEFEPNRDKFWSFHIAARKN</sequence>
<evidence type="ECO:0000313" key="2">
    <source>
        <dbReference type="EMBL" id="OGF93745.1"/>
    </source>
</evidence>
<dbReference type="Proteomes" id="UP000178894">
    <property type="component" value="Unassembled WGS sequence"/>
</dbReference>
<dbReference type="STRING" id="1798364.A3G54_04310"/>
<evidence type="ECO:0000259" key="1">
    <source>
        <dbReference type="Pfam" id="PF08241"/>
    </source>
</evidence>